<reference evidence="4 6" key="1">
    <citation type="journal article" date="2014" name="BMC Genomics">
        <title>Genome sequence of Anopheles sinensis provides insight into genetics basis of mosquito competence for malaria parasites.</title>
        <authorList>
            <person name="Zhou D."/>
            <person name="Zhang D."/>
            <person name="Ding G."/>
            <person name="Shi L."/>
            <person name="Hou Q."/>
            <person name="Ye Y."/>
            <person name="Xu Y."/>
            <person name="Zhou H."/>
            <person name="Xiong C."/>
            <person name="Li S."/>
            <person name="Yu J."/>
            <person name="Hong S."/>
            <person name="Yu X."/>
            <person name="Zou P."/>
            <person name="Chen C."/>
            <person name="Chang X."/>
            <person name="Wang W."/>
            <person name="Lv Y."/>
            <person name="Sun Y."/>
            <person name="Ma L."/>
            <person name="Shen B."/>
            <person name="Zhu C."/>
        </authorList>
    </citation>
    <scope>NUCLEOTIDE SEQUENCE [LARGE SCALE GENOMIC DNA]</scope>
</reference>
<dbReference type="EMBL" id="KE525407">
    <property type="protein sequence ID" value="KFB52858.1"/>
    <property type="molecule type" value="Genomic_DNA"/>
</dbReference>
<evidence type="ECO:0000256" key="2">
    <source>
        <dbReference type="ARBA" id="ARBA00022737"/>
    </source>
</evidence>
<proteinExistence type="predicted"/>
<protein>
    <recommendedName>
        <fullName evidence="7">Leucine-rich immune protein (Short)</fullName>
    </recommendedName>
</protein>
<evidence type="ECO:0000313" key="6">
    <source>
        <dbReference type="Proteomes" id="UP000030765"/>
    </source>
</evidence>
<dbReference type="SUPFAM" id="SSF52075">
    <property type="entry name" value="Outer arm dynein light chain 1"/>
    <property type="match status" value="1"/>
</dbReference>
<sequence length="380" mass="44209">MLQVLSIPEDIYYLLASHNQIRYVFGEGQNVLDRLDLSYNKLSTIRWLKDFKQINMLDLSFNEIEDLSAREFEQLEKLTILKLNNNRLLTFDVPSDAPPAVLRSLDLSHNRLVRLSYNQQQFEQLEDLYLDHNSLISVTLGVTRKFKNLKLAHNDWDCATLMKLFKNIRFGTVVDYNSEMVCPNEHERGICCKESDIPYLDRLLQFTAVVISHDKKILANSQCNPSSLPVIYPGALSTAELEKEIQIFKKELQSLEVNIEEKESQVTQNVHKIDELIRMYRVATGDNAEPSYNLEQVLEHLKRREQFTVNETIARYDQAKAKENELGPITYETNHLDATLNAKRSARMTMYMETAQLFKLVQKLQKEVNRIATNNMRMIT</sequence>
<dbReference type="PANTHER" id="PTHR24366:SF96">
    <property type="entry name" value="LEUCINE RICH REPEAT CONTAINING 53"/>
    <property type="match status" value="1"/>
</dbReference>
<dbReference type="InterPro" id="IPR001611">
    <property type="entry name" value="Leu-rich_rpt"/>
</dbReference>
<feature type="coiled-coil region" evidence="3">
    <location>
        <begin position="238"/>
        <end position="265"/>
    </location>
</feature>
<dbReference type="Proteomes" id="UP000030765">
    <property type="component" value="Unassembled WGS sequence"/>
</dbReference>
<keyword evidence="2" id="KW-0677">Repeat</keyword>
<dbReference type="OrthoDB" id="7739973at2759"/>
<dbReference type="Gene3D" id="3.80.10.10">
    <property type="entry name" value="Ribonuclease Inhibitor"/>
    <property type="match status" value="1"/>
</dbReference>
<dbReference type="AlphaFoldDB" id="A0A084WRL4"/>
<organism evidence="4">
    <name type="scientific">Anopheles sinensis</name>
    <name type="common">Mosquito</name>
    <dbReference type="NCBI Taxonomy" id="74873"/>
    <lineage>
        <taxon>Eukaryota</taxon>
        <taxon>Metazoa</taxon>
        <taxon>Ecdysozoa</taxon>
        <taxon>Arthropoda</taxon>
        <taxon>Hexapoda</taxon>
        <taxon>Insecta</taxon>
        <taxon>Pterygota</taxon>
        <taxon>Neoptera</taxon>
        <taxon>Endopterygota</taxon>
        <taxon>Diptera</taxon>
        <taxon>Nematocera</taxon>
        <taxon>Culicoidea</taxon>
        <taxon>Culicidae</taxon>
        <taxon>Anophelinae</taxon>
        <taxon>Anopheles</taxon>
    </lineage>
</organism>
<reference evidence="5" key="2">
    <citation type="submission" date="2020-05" db="UniProtKB">
        <authorList>
            <consortium name="EnsemblMetazoa"/>
        </authorList>
    </citation>
    <scope>IDENTIFICATION</scope>
</reference>
<evidence type="ECO:0000313" key="4">
    <source>
        <dbReference type="EMBL" id="KFB52858.1"/>
    </source>
</evidence>
<dbReference type="VEuPathDB" id="VectorBase:ASIC021178"/>
<dbReference type="PANTHER" id="PTHR24366">
    <property type="entry name" value="IG(IMMUNOGLOBULIN) AND LRR(LEUCINE RICH REPEAT) DOMAINS"/>
    <property type="match status" value="1"/>
</dbReference>
<dbReference type="InterPro" id="IPR032675">
    <property type="entry name" value="LRR_dom_sf"/>
</dbReference>
<dbReference type="EMBL" id="ATLV01026167">
    <property type="status" value="NOT_ANNOTATED_CDS"/>
    <property type="molecule type" value="Genomic_DNA"/>
</dbReference>
<gene>
    <name evidence="4" type="ORF">ZHAS_00021178</name>
</gene>
<dbReference type="VEuPathDB" id="VectorBase:ASIS019338"/>
<keyword evidence="6" id="KW-1185">Reference proteome</keyword>
<dbReference type="STRING" id="74873.A0A084WRL4"/>
<evidence type="ECO:0000256" key="3">
    <source>
        <dbReference type="SAM" id="Coils"/>
    </source>
</evidence>
<dbReference type="Gene3D" id="1.20.5.340">
    <property type="match status" value="1"/>
</dbReference>
<evidence type="ECO:0000256" key="1">
    <source>
        <dbReference type="ARBA" id="ARBA00022614"/>
    </source>
</evidence>
<keyword evidence="1" id="KW-0433">Leucine-rich repeat</keyword>
<dbReference type="Pfam" id="PF13855">
    <property type="entry name" value="LRR_8"/>
    <property type="match status" value="1"/>
</dbReference>
<dbReference type="EnsemblMetazoa" id="ASIC021178-RA">
    <property type="protein sequence ID" value="ASIC021178-PA"/>
    <property type="gene ID" value="ASIC021178"/>
</dbReference>
<keyword evidence="3" id="KW-0175">Coiled coil</keyword>
<evidence type="ECO:0008006" key="7">
    <source>
        <dbReference type="Google" id="ProtNLM"/>
    </source>
</evidence>
<name>A0A084WRL4_ANOSI</name>
<evidence type="ECO:0000313" key="5">
    <source>
        <dbReference type="EnsemblMetazoa" id="ASIC021178-PA"/>
    </source>
</evidence>
<accession>A0A084WRL4</accession>